<dbReference type="GO" id="GO:0008422">
    <property type="term" value="F:beta-glucosidase activity"/>
    <property type="evidence" value="ECO:0007669"/>
    <property type="project" value="TreeGrafter"/>
</dbReference>
<dbReference type="PROSITE" id="PS00653">
    <property type="entry name" value="GLYCOSYL_HYDROL_F1_2"/>
    <property type="match status" value="1"/>
</dbReference>
<dbReference type="EMBL" id="JRKL02001957">
    <property type="protein sequence ID" value="KAF3961152.1"/>
    <property type="molecule type" value="Genomic_DNA"/>
</dbReference>
<keyword evidence="5" id="KW-0732">Signal</keyword>
<evidence type="ECO:0000313" key="7">
    <source>
        <dbReference type="Proteomes" id="UP000737018"/>
    </source>
</evidence>
<dbReference type="GO" id="GO:0005975">
    <property type="term" value="P:carbohydrate metabolic process"/>
    <property type="evidence" value="ECO:0007669"/>
    <property type="project" value="InterPro"/>
</dbReference>
<dbReference type="SUPFAM" id="SSF51445">
    <property type="entry name" value="(Trans)glycosidases"/>
    <property type="match status" value="1"/>
</dbReference>
<keyword evidence="7" id="KW-1185">Reference proteome</keyword>
<keyword evidence="3" id="KW-0326">Glycosidase</keyword>
<name>A0A8J4VL54_9ROSI</name>
<evidence type="ECO:0000256" key="3">
    <source>
        <dbReference type="ARBA" id="ARBA00023295"/>
    </source>
</evidence>
<dbReference type="AlphaFoldDB" id="A0A8J4VL54"/>
<sequence length="513" mass="58004">MAFQGYPVLGLLVLLGLLTNGIAVSPSFDTASLNRTSFPRGFIFGTASAAYQYEGAAKEGGKGPSIWDTYTHKYPGRIMDGSSGDVAVDQYHRYKEDVGIMKEMGLDAYRFSISWPRILPKGKVCEGVNKEGIKYYNNLINELLAKGLQPFVTLFHWDLPQSLEDEYGGFLSPHIVNDFRDYAELCFKEFGDRVKHWITLNEPWSYSYGAYAIGGLAPGRCSGWQHLNCTGGDSGTEPYLVSHNQLLAHASAVKVYKQKYQVAQKGIIGITLVSNWIVPFSDARHNHDAALRALDFMFGWFMDPLTNGDYPHSMRSLVGDRLPKFTKEQSKLVKGSLDFLGLNYYTANYAADSHHFKAENASYLTDSRANLSTVRNGIPIGPKAASDWLHVYPKGIRDLLLYTKTKYHNPLIFITENGIDEFNNASLSLEEALSDNHRIDYYSHHLHYLHSAIKDGVNVKGYFAWSLLDNFEWSLGYTVRFGINYIDYKNGLKRHPKLSAHWFKNFLKNKLMN</sequence>
<dbReference type="Proteomes" id="UP000737018">
    <property type="component" value="Unassembled WGS sequence"/>
</dbReference>
<dbReference type="OrthoDB" id="65569at2759"/>
<evidence type="ECO:0000256" key="4">
    <source>
        <dbReference type="RuleBase" id="RU003690"/>
    </source>
</evidence>
<dbReference type="PRINTS" id="PR00131">
    <property type="entry name" value="GLHYDRLASE1"/>
</dbReference>
<dbReference type="InterPro" id="IPR033132">
    <property type="entry name" value="GH_1_N_CS"/>
</dbReference>
<dbReference type="PANTHER" id="PTHR10353">
    <property type="entry name" value="GLYCOSYL HYDROLASE"/>
    <property type="match status" value="1"/>
</dbReference>
<dbReference type="Gene3D" id="3.20.20.80">
    <property type="entry name" value="Glycosidases"/>
    <property type="match status" value="1"/>
</dbReference>
<feature type="signal peptide" evidence="5">
    <location>
        <begin position="1"/>
        <end position="23"/>
    </location>
</feature>
<dbReference type="Pfam" id="PF00232">
    <property type="entry name" value="Glyco_hydro_1"/>
    <property type="match status" value="1"/>
</dbReference>
<organism evidence="6 7">
    <name type="scientific">Castanea mollissima</name>
    <name type="common">Chinese chestnut</name>
    <dbReference type="NCBI Taxonomy" id="60419"/>
    <lineage>
        <taxon>Eukaryota</taxon>
        <taxon>Viridiplantae</taxon>
        <taxon>Streptophyta</taxon>
        <taxon>Embryophyta</taxon>
        <taxon>Tracheophyta</taxon>
        <taxon>Spermatophyta</taxon>
        <taxon>Magnoliopsida</taxon>
        <taxon>eudicotyledons</taxon>
        <taxon>Gunneridae</taxon>
        <taxon>Pentapetalae</taxon>
        <taxon>rosids</taxon>
        <taxon>fabids</taxon>
        <taxon>Fagales</taxon>
        <taxon>Fagaceae</taxon>
        <taxon>Castanea</taxon>
    </lineage>
</organism>
<proteinExistence type="inferred from homology"/>
<reference evidence="6" key="1">
    <citation type="submission" date="2020-03" db="EMBL/GenBank/DDBJ databases">
        <title>Castanea mollissima Vanexum genome sequencing.</title>
        <authorList>
            <person name="Staton M."/>
        </authorList>
    </citation>
    <scope>NUCLEOTIDE SEQUENCE</scope>
    <source>
        <tissue evidence="6">Leaf</tissue>
    </source>
</reference>
<evidence type="ECO:0000256" key="5">
    <source>
        <dbReference type="SAM" id="SignalP"/>
    </source>
</evidence>
<evidence type="ECO:0000256" key="2">
    <source>
        <dbReference type="ARBA" id="ARBA00022801"/>
    </source>
</evidence>
<dbReference type="InterPro" id="IPR017853">
    <property type="entry name" value="GH"/>
</dbReference>
<dbReference type="FunFam" id="3.20.20.80:FF:000020">
    <property type="entry name" value="Beta-glucosidase 12"/>
    <property type="match status" value="1"/>
</dbReference>
<comment type="caution">
    <text evidence="6">The sequence shown here is derived from an EMBL/GenBank/DDBJ whole genome shotgun (WGS) entry which is preliminary data.</text>
</comment>
<protein>
    <submittedName>
        <fullName evidence="6">Uncharacterized protein</fullName>
    </submittedName>
</protein>
<evidence type="ECO:0000256" key="1">
    <source>
        <dbReference type="ARBA" id="ARBA00010838"/>
    </source>
</evidence>
<keyword evidence="2" id="KW-0378">Hydrolase</keyword>
<evidence type="ECO:0000313" key="6">
    <source>
        <dbReference type="EMBL" id="KAF3961152.1"/>
    </source>
</evidence>
<dbReference type="InterPro" id="IPR001360">
    <property type="entry name" value="Glyco_hydro_1"/>
</dbReference>
<dbReference type="PANTHER" id="PTHR10353:SF137">
    <property type="entry name" value="MYROSINASE 3-RELATED"/>
    <property type="match status" value="1"/>
</dbReference>
<gene>
    <name evidence="6" type="ORF">CMV_014196</name>
</gene>
<accession>A0A8J4VL54</accession>
<comment type="similarity">
    <text evidence="1 4">Belongs to the glycosyl hydrolase 1 family.</text>
</comment>
<feature type="chain" id="PRO_5035287377" evidence="5">
    <location>
        <begin position="24"/>
        <end position="513"/>
    </location>
</feature>